<sequence length="89" mass="10816">MCKYKVYFDKKIKKDFKKLDKKVLKLLLDWIENNLESIENPRSKGKALVGNLKDYWRYRIGDYRLITKIDDGKLLIIPLELKHRKKVYE</sequence>
<evidence type="ECO:0000256" key="2">
    <source>
        <dbReference type="ARBA" id="ARBA00022649"/>
    </source>
</evidence>
<dbReference type="PANTHER" id="PTHR35601">
    <property type="entry name" value="TOXIN RELE"/>
    <property type="match status" value="1"/>
</dbReference>
<keyword evidence="2" id="KW-1277">Toxin-antitoxin system</keyword>
<comment type="similarity">
    <text evidence="1">Belongs to the RelE toxin family.</text>
</comment>
<dbReference type="AlphaFoldDB" id="A0A2N6TEG0"/>
<dbReference type="InterPro" id="IPR007712">
    <property type="entry name" value="RelE/ParE_toxin"/>
</dbReference>
<dbReference type="Gene3D" id="3.30.2310.20">
    <property type="entry name" value="RelE-like"/>
    <property type="match status" value="1"/>
</dbReference>
<dbReference type="EMBL" id="PNHC01000019">
    <property type="protein sequence ID" value="PMC67684.1"/>
    <property type="molecule type" value="Genomic_DNA"/>
</dbReference>
<evidence type="ECO:0000256" key="1">
    <source>
        <dbReference type="ARBA" id="ARBA00006226"/>
    </source>
</evidence>
<organism evidence="3 4">
    <name type="scientific">Fusobacterium nucleatum</name>
    <dbReference type="NCBI Taxonomy" id="851"/>
    <lineage>
        <taxon>Bacteria</taxon>
        <taxon>Fusobacteriati</taxon>
        <taxon>Fusobacteriota</taxon>
        <taxon>Fusobacteriia</taxon>
        <taxon>Fusobacteriales</taxon>
        <taxon>Fusobacteriaceae</taxon>
        <taxon>Fusobacterium</taxon>
    </lineage>
</organism>
<dbReference type="NCBIfam" id="TIGR02385">
    <property type="entry name" value="RelE_StbE"/>
    <property type="match status" value="1"/>
</dbReference>
<evidence type="ECO:0000313" key="3">
    <source>
        <dbReference type="EMBL" id="PMC67684.1"/>
    </source>
</evidence>
<dbReference type="PANTHER" id="PTHR35601:SF1">
    <property type="entry name" value="TOXIN RELE"/>
    <property type="match status" value="1"/>
</dbReference>
<gene>
    <name evidence="3" type="ORF">CJ209_12015</name>
</gene>
<dbReference type="Proteomes" id="UP000235733">
    <property type="component" value="Unassembled WGS sequence"/>
</dbReference>
<protein>
    <submittedName>
        <fullName evidence="3">Type II toxin-antitoxin system RelE/ParE family toxin</fullName>
    </submittedName>
</protein>
<dbReference type="RefSeq" id="WP_158393732.1">
    <property type="nucleotide sequence ID" value="NZ_PNHC01000019.1"/>
</dbReference>
<proteinExistence type="inferred from homology"/>
<dbReference type="SUPFAM" id="SSF143011">
    <property type="entry name" value="RelE-like"/>
    <property type="match status" value="1"/>
</dbReference>
<name>A0A2N6TEG0_FUSNU</name>
<evidence type="ECO:0000313" key="4">
    <source>
        <dbReference type="Proteomes" id="UP000235733"/>
    </source>
</evidence>
<dbReference type="InterPro" id="IPR035093">
    <property type="entry name" value="RelE/ParE_toxin_dom_sf"/>
</dbReference>
<dbReference type="Pfam" id="PF05016">
    <property type="entry name" value="ParE_toxin"/>
    <property type="match status" value="1"/>
</dbReference>
<accession>A0A2N6TEG0</accession>
<reference evidence="3 4" key="1">
    <citation type="submission" date="2017-09" db="EMBL/GenBank/DDBJ databases">
        <title>Bacterial strain isolated from the female urinary microbiota.</title>
        <authorList>
            <person name="Thomas-White K."/>
            <person name="Kumar N."/>
            <person name="Forster S."/>
            <person name="Putonti C."/>
            <person name="Lawley T."/>
            <person name="Wolfe A.J."/>
        </authorList>
    </citation>
    <scope>NUCLEOTIDE SEQUENCE [LARGE SCALE GENOMIC DNA]</scope>
    <source>
        <strain evidence="3 4">UMB0249</strain>
    </source>
</reference>
<comment type="caution">
    <text evidence="3">The sequence shown here is derived from an EMBL/GenBank/DDBJ whole genome shotgun (WGS) entry which is preliminary data.</text>
</comment>